<dbReference type="GO" id="GO:0016874">
    <property type="term" value="F:ligase activity"/>
    <property type="evidence" value="ECO:0007669"/>
    <property type="project" value="UniProtKB-KW"/>
</dbReference>
<dbReference type="CDD" id="cd07906">
    <property type="entry name" value="Adenylation_DNA_ligase_LigD_LigC"/>
    <property type="match status" value="1"/>
</dbReference>
<sequence>MEPIVPFEPVRHETIPLTGEWIAQIKWDGVRLLTYDDGRGVWLGNRRGRDRTKHYPELVEVQRYCRCQSVILDGEVIALGPDGKPSFHEVMRRDGIRRMERVEGMLSVAPITYMVFDVLYLNGVWLTKRPFTERQNMLADILLPDQSVQLVTNHNDATALFEVVKEFGMEGIVMKRPESPYLVAGKNDNWVKVKNYKDVVAVIGGYTLADSGKVNALLLGLYNGEGELWYIGHSGTGKLTEKEWGALTGILQLQEIDERPFANTPDRRKNAYWIVPKYTVKVQFAEWTSHGTLRQASIQAFVDMDPHKCVFESV</sequence>
<proteinExistence type="inferred from homology"/>
<name>A0ABW4JM13_9BACL</name>
<protein>
    <recommendedName>
        <fullName evidence="2">DNA ligase (ATP)</fullName>
        <ecNumber evidence="2">6.5.1.1</ecNumber>
    </recommendedName>
</protein>
<evidence type="ECO:0000313" key="6">
    <source>
        <dbReference type="EMBL" id="MFD1677023.1"/>
    </source>
</evidence>
<dbReference type="Gene3D" id="3.30.470.30">
    <property type="entry name" value="DNA ligase/mRNA capping enzyme"/>
    <property type="match status" value="1"/>
</dbReference>
<evidence type="ECO:0000259" key="5">
    <source>
        <dbReference type="PROSITE" id="PS50160"/>
    </source>
</evidence>
<evidence type="ECO:0000256" key="2">
    <source>
        <dbReference type="ARBA" id="ARBA00012727"/>
    </source>
</evidence>
<dbReference type="InterPro" id="IPR012310">
    <property type="entry name" value="DNA_ligase_ATP-dep_cent"/>
</dbReference>
<dbReference type="CDD" id="cd07971">
    <property type="entry name" value="OBF_DNA_ligase_LigD"/>
    <property type="match status" value="1"/>
</dbReference>
<dbReference type="Gene3D" id="2.40.50.140">
    <property type="entry name" value="Nucleic acid-binding proteins"/>
    <property type="match status" value="1"/>
</dbReference>
<dbReference type="PANTHER" id="PTHR45674:SF4">
    <property type="entry name" value="DNA LIGASE 1"/>
    <property type="match status" value="1"/>
</dbReference>
<feature type="domain" description="ATP-dependent DNA ligase family profile" evidence="5">
    <location>
        <begin position="109"/>
        <end position="227"/>
    </location>
</feature>
<dbReference type="Pfam" id="PF01068">
    <property type="entry name" value="DNA_ligase_A_M"/>
    <property type="match status" value="1"/>
</dbReference>
<dbReference type="PROSITE" id="PS50160">
    <property type="entry name" value="DNA_LIGASE_A3"/>
    <property type="match status" value="1"/>
</dbReference>
<reference evidence="7" key="1">
    <citation type="journal article" date="2019" name="Int. J. Syst. Evol. Microbiol.">
        <title>The Global Catalogue of Microorganisms (GCM) 10K type strain sequencing project: providing services to taxonomists for standard genome sequencing and annotation.</title>
        <authorList>
            <consortium name="The Broad Institute Genomics Platform"/>
            <consortium name="The Broad Institute Genome Sequencing Center for Infectious Disease"/>
            <person name="Wu L."/>
            <person name="Ma J."/>
        </authorList>
    </citation>
    <scope>NUCLEOTIDE SEQUENCE [LARGE SCALE GENOMIC DNA]</scope>
    <source>
        <strain evidence="7">CGMCC 1.12286</strain>
    </source>
</reference>
<dbReference type="Gene3D" id="3.30.1490.70">
    <property type="match status" value="1"/>
</dbReference>
<dbReference type="EMBL" id="JBHUCX010000083">
    <property type="protein sequence ID" value="MFD1677023.1"/>
    <property type="molecule type" value="Genomic_DNA"/>
</dbReference>
<dbReference type="Proteomes" id="UP001597079">
    <property type="component" value="Unassembled WGS sequence"/>
</dbReference>
<evidence type="ECO:0000313" key="7">
    <source>
        <dbReference type="Proteomes" id="UP001597079"/>
    </source>
</evidence>
<keyword evidence="7" id="KW-1185">Reference proteome</keyword>
<gene>
    <name evidence="6" type="ORF">ACFSB2_20315</name>
</gene>
<organism evidence="6 7">
    <name type="scientific">Alicyclobacillus fodiniaquatilis</name>
    <dbReference type="NCBI Taxonomy" id="1661150"/>
    <lineage>
        <taxon>Bacteria</taxon>
        <taxon>Bacillati</taxon>
        <taxon>Bacillota</taxon>
        <taxon>Bacilli</taxon>
        <taxon>Bacillales</taxon>
        <taxon>Alicyclobacillaceae</taxon>
        <taxon>Alicyclobacillus</taxon>
    </lineage>
</organism>
<dbReference type="SUPFAM" id="SSF50249">
    <property type="entry name" value="Nucleic acid-binding proteins"/>
    <property type="match status" value="1"/>
</dbReference>
<dbReference type="SUPFAM" id="SSF56091">
    <property type="entry name" value="DNA ligase/mRNA capping enzyme, catalytic domain"/>
    <property type="match status" value="1"/>
</dbReference>
<dbReference type="InterPro" id="IPR012340">
    <property type="entry name" value="NA-bd_OB-fold"/>
</dbReference>
<dbReference type="EC" id="6.5.1.1" evidence="2"/>
<dbReference type="InterPro" id="IPR012309">
    <property type="entry name" value="DNA_ligase_ATP-dep_C"/>
</dbReference>
<comment type="caution">
    <text evidence="6">The sequence shown here is derived from an EMBL/GenBank/DDBJ whole genome shotgun (WGS) entry which is preliminary data.</text>
</comment>
<evidence type="ECO:0000256" key="3">
    <source>
        <dbReference type="ARBA" id="ARBA00022598"/>
    </source>
</evidence>
<dbReference type="PANTHER" id="PTHR45674">
    <property type="entry name" value="DNA LIGASE 1/3 FAMILY MEMBER"/>
    <property type="match status" value="1"/>
</dbReference>
<dbReference type="InterPro" id="IPR050191">
    <property type="entry name" value="ATP-dep_DNA_ligase"/>
</dbReference>
<comment type="catalytic activity">
    <reaction evidence="4">
        <text>ATP + (deoxyribonucleotide)n-3'-hydroxyl + 5'-phospho-(deoxyribonucleotide)m = (deoxyribonucleotide)n+m + AMP + diphosphate.</text>
        <dbReference type="EC" id="6.5.1.1"/>
    </reaction>
</comment>
<evidence type="ECO:0000256" key="1">
    <source>
        <dbReference type="ARBA" id="ARBA00007572"/>
    </source>
</evidence>
<evidence type="ECO:0000256" key="4">
    <source>
        <dbReference type="ARBA" id="ARBA00034003"/>
    </source>
</evidence>
<keyword evidence="3 6" id="KW-0436">Ligase</keyword>
<accession>A0ABW4JM13</accession>
<dbReference type="Pfam" id="PF04679">
    <property type="entry name" value="DNA_ligase_A_C"/>
    <property type="match status" value="1"/>
</dbReference>
<dbReference type="RefSeq" id="WP_377944933.1">
    <property type="nucleotide sequence ID" value="NZ_JBHUCX010000083.1"/>
</dbReference>
<comment type="similarity">
    <text evidence="1">Belongs to the ATP-dependent DNA ligase family.</text>
</comment>